<dbReference type="SUPFAM" id="SSF52058">
    <property type="entry name" value="L domain-like"/>
    <property type="match status" value="1"/>
</dbReference>
<feature type="compositionally biased region" description="Polar residues" evidence="1">
    <location>
        <begin position="16"/>
        <end position="28"/>
    </location>
</feature>
<feature type="compositionally biased region" description="Polar residues" evidence="1">
    <location>
        <begin position="63"/>
        <end position="89"/>
    </location>
</feature>
<proteinExistence type="predicted"/>
<keyword evidence="3" id="KW-1185">Reference proteome</keyword>
<dbReference type="AlphaFoldDB" id="A0A2A5RW54"/>
<evidence type="ECO:0000256" key="1">
    <source>
        <dbReference type="SAM" id="MobiDB-lite"/>
    </source>
</evidence>
<dbReference type="Gene3D" id="3.80.10.10">
    <property type="entry name" value="Ribonuclease Inhibitor"/>
    <property type="match status" value="1"/>
</dbReference>
<feature type="compositionally biased region" description="Low complexity" evidence="1">
    <location>
        <begin position="98"/>
        <end position="114"/>
    </location>
</feature>
<name>A0A2A5RW54_9LACT</name>
<feature type="region of interest" description="Disordered" evidence="1">
    <location>
        <begin position="1"/>
        <end position="132"/>
    </location>
</feature>
<gene>
    <name evidence="2" type="ORF">RU86_GL000822</name>
</gene>
<comment type="caution">
    <text evidence="2">The sequence shown here is derived from an EMBL/GenBank/DDBJ whole genome shotgun (WGS) entry which is preliminary data.</text>
</comment>
<organism evidence="2 3">
    <name type="scientific">Pseudolactococcus piscium</name>
    <dbReference type="NCBI Taxonomy" id="1364"/>
    <lineage>
        <taxon>Bacteria</taxon>
        <taxon>Bacillati</taxon>
        <taxon>Bacillota</taxon>
        <taxon>Bacilli</taxon>
        <taxon>Lactobacillales</taxon>
        <taxon>Streptococcaceae</taxon>
        <taxon>Pseudolactococcus</taxon>
    </lineage>
</organism>
<dbReference type="Proteomes" id="UP000218282">
    <property type="component" value="Unassembled WGS sequence"/>
</dbReference>
<protein>
    <recommendedName>
        <fullName evidence="4">BspA family leucine-rich repeat surface protein</fullName>
    </recommendedName>
</protein>
<sequence length="730" mass="79024">MIPVTSIAQAGGAKQDTITTSDGSSNDTKNAKEQGIAPTTSDQQKSDNQETDPSTTDEHNSDSQETNSSATDDQNMNEQGTSPFSTTDEQTMDKQETEPSTSTTEEQKSEATASPTKPEHSEIGRARGVGADDTLTWGNASWTFDSDSGILTINSGELDSYETSPWRRETDGIDGNQIKKIIFTGPTTAPEYSGSLFANLTNLTEIVNLPNLDTSKTTNMDRMFLGCQSLNALDLSNFNTSNVTSTEWMFQDCASLTELNLETFDTSKVTKIWMMFSGCAKLTSLDLSMFNTKNVGTMGKLFYGCSSLTSLNLSGFDTSSAKNMGHVFEGCTSLKNLDLSSFNTKNVTTMMKMFTNTQFSSLTLGDKFKNLGSDCGLTAPSALNAGDQLTGKWIRKDGNSKAYDSVDFMKKIGEELKAGTYVAELKNDTAILETDISFSIDSGKTIATNAVIGDQLQGEITVKHTAESPTGSTAVAVKLTNIKLLTDAWVLSTSVTIATFDQNGNQTATEVQTISNNEVSLPTLPYGSYLKISLTGTVWEKTDASPSYNCHYTLYHKNKSGVQKVDKSDNFVSNSGLLSFKSVPNISFKESFLPTEFNQIIDRKDADYAITVADYRSAQLPSDGTTAKPDRLNWDIIATASPFKDAAGKTIKLSTLAISFTNKSGQTKELGSDAVLIASHDVTGETARNNHLTKLSWAKDNGFKAIVHNRADLDTTNYTADVSFDLRTAP</sequence>
<evidence type="ECO:0000313" key="2">
    <source>
        <dbReference type="EMBL" id="PCS05443.1"/>
    </source>
</evidence>
<dbReference type="NCBIfam" id="TIGR02167">
    <property type="entry name" value="Liste_lipo_26"/>
    <property type="match status" value="5"/>
</dbReference>
<dbReference type="EMBL" id="JXJW01000017">
    <property type="protein sequence ID" value="PCS05443.1"/>
    <property type="molecule type" value="Genomic_DNA"/>
</dbReference>
<dbReference type="Pfam" id="PF03382">
    <property type="entry name" value="DUF285"/>
    <property type="match status" value="1"/>
</dbReference>
<accession>A0A2A5RW54</accession>
<evidence type="ECO:0000313" key="3">
    <source>
        <dbReference type="Proteomes" id="UP000218282"/>
    </source>
</evidence>
<dbReference type="InterPro" id="IPR005046">
    <property type="entry name" value="DUF285"/>
</dbReference>
<dbReference type="InterPro" id="IPR032675">
    <property type="entry name" value="LRR_dom_sf"/>
</dbReference>
<evidence type="ECO:0008006" key="4">
    <source>
        <dbReference type="Google" id="ProtNLM"/>
    </source>
</evidence>
<dbReference type="InterPro" id="IPR011889">
    <property type="entry name" value="Liste_lipo_26"/>
</dbReference>
<reference evidence="2 3" key="1">
    <citation type="submission" date="2014-12" db="EMBL/GenBank/DDBJ databases">
        <title>Draft genome sequences of 10 type strains of Lactococcus.</title>
        <authorList>
            <person name="Sun Z."/>
            <person name="Zhong Z."/>
            <person name="Liu W."/>
            <person name="Zhang W."/>
            <person name="Zhang H."/>
        </authorList>
    </citation>
    <scope>NUCLEOTIDE SEQUENCE [LARGE SCALE GENOMIC DNA]</scope>
    <source>
        <strain evidence="2 3">DSM 6634</strain>
    </source>
</reference>